<dbReference type="AlphaFoldDB" id="A0A2T5GNN9"/>
<feature type="transmembrane region" description="Helical" evidence="1">
    <location>
        <begin position="100"/>
        <end position="133"/>
    </location>
</feature>
<dbReference type="EMBL" id="QAOG01000002">
    <property type="protein sequence ID" value="PTQ60960.1"/>
    <property type="molecule type" value="Genomic_DNA"/>
</dbReference>
<feature type="transmembrane region" description="Helical" evidence="1">
    <location>
        <begin position="258"/>
        <end position="279"/>
    </location>
</feature>
<dbReference type="Pfam" id="PF04235">
    <property type="entry name" value="DUF418"/>
    <property type="match status" value="1"/>
</dbReference>
<feature type="transmembrane region" description="Helical" evidence="1">
    <location>
        <begin position="338"/>
        <end position="357"/>
    </location>
</feature>
<evidence type="ECO:0000313" key="4">
    <source>
        <dbReference type="Proteomes" id="UP000244189"/>
    </source>
</evidence>
<evidence type="ECO:0000256" key="1">
    <source>
        <dbReference type="SAM" id="Phobius"/>
    </source>
</evidence>
<feature type="transmembrane region" description="Helical" evidence="1">
    <location>
        <begin position="363"/>
        <end position="379"/>
    </location>
</feature>
<feature type="transmembrane region" description="Helical" evidence="1">
    <location>
        <begin position="12"/>
        <end position="32"/>
    </location>
</feature>
<feature type="transmembrane region" description="Helical" evidence="1">
    <location>
        <begin position="291"/>
        <end position="317"/>
    </location>
</feature>
<accession>A0A2T5GNN9</accession>
<keyword evidence="4" id="KW-1185">Reference proteome</keyword>
<dbReference type="PANTHER" id="PTHR30590">
    <property type="entry name" value="INNER MEMBRANE PROTEIN"/>
    <property type="match status" value="1"/>
</dbReference>
<keyword evidence="1" id="KW-1133">Transmembrane helix</keyword>
<evidence type="ECO:0000259" key="2">
    <source>
        <dbReference type="Pfam" id="PF04235"/>
    </source>
</evidence>
<feature type="transmembrane region" description="Helical" evidence="1">
    <location>
        <begin position="139"/>
        <end position="163"/>
    </location>
</feature>
<dbReference type="InterPro" id="IPR007349">
    <property type="entry name" value="DUF418"/>
</dbReference>
<evidence type="ECO:0000313" key="3">
    <source>
        <dbReference type="EMBL" id="PTQ60960.1"/>
    </source>
</evidence>
<dbReference type="InterPro" id="IPR052529">
    <property type="entry name" value="Bact_Transport_Assoc"/>
</dbReference>
<protein>
    <recommendedName>
        <fullName evidence="2">DUF418 domain-containing protein</fullName>
    </recommendedName>
</protein>
<proteinExistence type="predicted"/>
<organism evidence="3 4">
    <name type="scientific">Sphingomonas aurantiaca</name>
    <dbReference type="NCBI Taxonomy" id="185949"/>
    <lineage>
        <taxon>Bacteria</taxon>
        <taxon>Pseudomonadati</taxon>
        <taxon>Pseudomonadota</taxon>
        <taxon>Alphaproteobacteria</taxon>
        <taxon>Sphingomonadales</taxon>
        <taxon>Sphingomonadaceae</taxon>
        <taxon>Sphingomonas</taxon>
    </lineage>
</organism>
<gene>
    <name evidence="3" type="ORF">C8J26_1276</name>
</gene>
<name>A0A2T5GNN9_9SPHN</name>
<comment type="caution">
    <text evidence="3">The sequence shown here is derived from an EMBL/GenBank/DDBJ whole genome shotgun (WGS) entry which is preliminary data.</text>
</comment>
<dbReference type="Proteomes" id="UP000244189">
    <property type="component" value="Unassembled WGS sequence"/>
</dbReference>
<keyword evidence="1" id="KW-0812">Transmembrane</keyword>
<sequence length="421" mass="45837">MTPAPTRIATLDVIRGVAVMGILAANIAAFGFPEFAYMTPASMGSPSTPDLIAWTATFIVIDGKMRGLFSFLFGASMLLVIDRASANGDDPATIHLRRMAWLFVFGVAHLYLLWWGDILAHYALVGAIAYMFARLPVRWLIGLGLACIAVQTLELGTLTAYAFDLHAAAHKAGATARTIANWQSLADQFGQPSPAAVARELAIGRGTWHDLVAWRWTHAVGPITFLTVGGPETLGFMLLGMAGLRSGFLTGDWTRRRYIVVAVTGIAIGWVGYAGIVAFDIGHGFDARYVALSWLALATPLRPLTIMGYAAAIIVLARPGGWLTTRVSAAGRMAFSNYLGTTMICTTIFYGYGLGLYGELSRAQLYLVVVPIWLLMLAWSKPWLDRFRYGPLEWLWRSLSRFAWQPMRGSPSAASRSGCCE</sequence>
<keyword evidence="1" id="KW-0472">Membrane</keyword>
<dbReference type="RefSeq" id="WP_107957199.1">
    <property type="nucleotide sequence ID" value="NZ_QAOG01000002.1"/>
</dbReference>
<feature type="domain" description="DUF418" evidence="2">
    <location>
        <begin position="245"/>
        <end position="400"/>
    </location>
</feature>
<dbReference type="PANTHER" id="PTHR30590:SF2">
    <property type="entry name" value="INNER MEMBRANE PROTEIN"/>
    <property type="match status" value="1"/>
</dbReference>
<reference evidence="3 4" key="1">
    <citation type="submission" date="2018-04" db="EMBL/GenBank/DDBJ databases">
        <title>Genomic Encyclopedia of Type Strains, Phase III (KMG-III): the genomes of soil and plant-associated and newly described type strains.</title>
        <authorList>
            <person name="Whitman W."/>
        </authorList>
    </citation>
    <scope>NUCLEOTIDE SEQUENCE [LARGE SCALE GENOMIC DNA]</scope>
    <source>
        <strain evidence="3 4">MA101b</strain>
    </source>
</reference>